<proteinExistence type="predicted"/>
<dbReference type="InterPro" id="IPR046342">
    <property type="entry name" value="CBS_dom_sf"/>
</dbReference>
<evidence type="ECO:0000256" key="2">
    <source>
        <dbReference type="PROSITE-ProRule" id="PRU00703"/>
    </source>
</evidence>
<gene>
    <name evidence="4" type="ORF">Pta02_52990</name>
</gene>
<dbReference type="SMART" id="SM00116">
    <property type="entry name" value="CBS"/>
    <property type="match status" value="2"/>
</dbReference>
<keyword evidence="1 2" id="KW-0129">CBS domain</keyword>
<dbReference type="Proteomes" id="UP000634476">
    <property type="component" value="Unassembled WGS sequence"/>
</dbReference>
<evidence type="ECO:0000313" key="5">
    <source>
        <dbReference type="Proteomes" id="UP000634476"/>
    </source>
</evidence>
<dbReference type="PANTHER" id="PTHR43080">
    <property type="entry name" value="CBS DOMAIN-CONTAINING PROTEIN CBSX3, MITOCHONDRIAL"/>
    <property type="match status" value="1"/>
</dbReference>
<keyword evidence="5" id="KW-1185">Reference proteome</keyword>
<evidence type="ECO:0000259" key="3">
    <source>
        <dbReference type="PROSITE" id="PS51371"/>
    </source>
</evidence>
<dbReference type="Pfam" id="PF00571">
    <property type="entry name" value="CBS"/>
    <property type="match status" value="2"/>
</dbReference>
<dbReference type="AlphaFoldDB" id="A0A8J3T0W1"/>
<reference evidence="4" key="1">
    <citation type="submission" date="2021-01" db="EMBL/GenBank/DDBJ databases">
        <title>Whole genome shotgun sequence of Planobispora takensis NBRC 109077.</title>
        <authorList>
            <person name="Komaki H."/>
            <person name="Tamura T."/>
        </authorList>
    </citation>
    <scope>NUCLEOTIDE SEQUENCE</scope>
    <source>
        <strain evidence="4">NBRC 109077</strain>
    </source>
</reference>
<evidence type="ECO:0000313" key="4">
    <source>
        <dbReference type="EMBL" id="GII03291.1"/>
    </source>
</evidence>
<dbReference type="RefSeq" id="WP_239131231.1">
    <property type="nucleotide sequence ID" value="NZ_BOOK01000038.1"/>
</dbReference>
<sequence length="222" mass="23866">MSLQVRDVMGRVAIAVRKEAPFAEIVTAMRRFAVGAVTVIDADRHPVGIVSGDDLLLKETGPVRHGTTLFEGSREREERGKAAGLTAAQLMTHPAITVTPGTPVREAARLMHDKKIRQLPVIDPVTGRMTGTVHQQDLLKVFARAAGELLAEVAQVVREEVGLDPASLSVGLDAGIVTIGGHVARRSQSVHLVQAVRMVEGVVDAVSEVTYDRDDIVTPPFY</sequence>
<dbReference type="SUPFAM" id="SSF54631">
    <property type="entry name" value="CBS-domain pair"/>
    <property type="match status" value="1"/>
</dbReference>
<dbReference type="PROSITE" id="PS51371">
    <property type="entry name" value="CBS"/>
    <property type="match status" value="2"/>
</dbReference>
<dbReference type="InterPro" id="IPR051257">
    <property type="entry name" value="Diverse_CBS-Domain"/>
</dbReference>
<organism evidence="4 5">
    <name type="scientific">Planobispora takensis</name>
    <dbReference type="NCBI Taxonomy" id="1367882"/>
    <lineage>
        <taxon>Bacteria</taxon>
        <taxon>Bacillati</taxon>
        <taxon>Actinomycetota</taxon>
        <taxon>Actinomycetes</taxon>
        <taxon>Streptosporangiales</taxon>
        <taxon>Streptosporangiaceae</taxon>
        <taxon>Planobispora</taxon>
    </lineage>
</organism>
<feature type="domain" description="CBS" evidence="3">
    <location>
        <begin position="9"/>
        <end position="68"/>
    </location>
</feature>
<name>A0A8J3T0W1_9ACTN</name>
<protein>
    <recommendedName>
        <fullName evidence="3">CBS domain-containing protein</fullName>
    </recommendedName>
</protein>
<feature type="domain" description="CBS" evidence="3">
    <location>
        <begin position="91"/>
        <end position="149"/>
    </location>
</feature>
<dbReference type="Gene3D" id="3.10.580.10">
    <property type="entry name" value="CBS-domain"/>
    <property type="match status" value="1"/>
</dbReference>
<dbReference type="InterPro" id="IPR000644">
    <property type="entry name" value="CBS_dom"/>
</dbReference>
<dbReference type="EMBL" id="BOOK01000038">
    <property type="protein sequence ID" value="GII03291.1"/>
    <property type="molecule type" value="Genomic_DNA"/>
</dbReference>
<evidence type="ECO:0000256" key="1">
    <source>
        <dbReference type="ARBA" id="ARBA00023122"/>
    </source>
</evidence>
<accession>A0A8J3T0W1</accession>
<comment type="caution">
    <text evidence="4">The sequence shown here is derived from an EMBL/GenBank/DDBJ whole genome shotgun (WGS) entry which is preliminary data.</text>
</comment>
<dbReference type="PANTHER" id="PTHR43080:SF29">
    <property type="entry name" value="OS02G0818000 PROTEIN"/>
    <property type="match status" value="1"/>
</dbReference>